<dbReference type="KEGG" id="nmg:Nmag_0019"/>
<reference evidence="10" key="1">
    <citation type="submission" date="2010-02" db="EMBL/GenBank/DDBJ databases">
        <title>Complete sequence of chromosome of Natrialba magadii ATCC 43099.</title>
        <authorList>
            <consortium name="US DOE Joint Genome Institute"/>
            <person name="Lucas S."/>
            <person name="Copeland A."/>
            <person name="Lapidus A."/>
            <person name="Cheng J.-F."/>
            <person name="Bruce D."/>
            <person name="Goodwin L."/>
            <person name="Pitluck S."/>
            <person name="Davenport K."/>
            <person name="Saunders E."/>
            <person name="Detter J.C."/>
            <person name="Han C."/>
            <person name="Tapia R."/>
            <person name="Land M."/>
            <person name="Hauser L."/>
            <person name="Kyrpides N."/>
            <person name="Mikhailova N."/>
            <person name="De Castro R.E."/>
            <person name="Maupin-Furlow J.A."/>
            <person name="Woyke T."/>
        </authorList>
    </citation>
    <scope>NUCLEOTIDE SEQUENCE [LARGE SCALE GENOMIC DNA]</scope>
    <source>
        <strain evidence="10">ATCC 43099 / DSM 3394 / CCM 3739 / CIP 104546 / IAM 13178 / JCM 8861 / NBRC 102185 / NCIMB 2190 / MS3</strain>
    </source>
</reference>
<evidence type="ECO:0000256" key="1">
    <source>
        <dbReference type="ARBA" id="ARBA00001933"/>
    </source>
</evidence>
<dbReference type="GO" id="GO:0004760">
    <property type="term" value="F:L-serine-pyruvate transaminase activity"/>
    <property type="evidence" value="ECO:0007669"/>
    <property type="project" value="TreeGrafter"/>
</dbReference>
<comment type="cofactor">
    <cofactor evidence="1">
        <name>pyridoxal 5'-phosphate</name>
        <dbReference type="ChEBI" id="CHEBI:597326"/>
    </cofactor>
</comment>
<accession>D3SVQ0</accession>
<dbReference type="RefSeq" id="WP_004215761.1">
    <property type="nucleotide sequence ID" value="NC_013922.1"/>
</dbReference>
<evidence type="ECO:0000313" key="11">
    <source>
        <dbReference type="Proteomes" id="UP000011543"/>
    </source>
</evidence>
<dbReference type="EMBL" id="AOHS01000039">
    <property type="protein sequence ID" value="ELY29046.1"/>
    <property type="molecule type" value="Genomic_DNA"/>
</dbReference>
<dbReference type="HOGENOM" id="CLU_027686_0_0_2"/>
<dbReference type="GO" id="GO:0008453">
    <property type="term" value="F:alanine-glyoxylate transaminase activity"/>
    <property type="evidence" value="ECO:0007669"/>
    <property type="project" value="TreeGrafter"/>
</dbReference>
<evidence type="ECO:0000256" key="3">
    <source>
        <dbReference type="ARBA" id="ARBA00022576"/>
    </source>
</evidence>
<dbReference type="PANTHER" id="PTHR21152:SF40">
    <property type="entry name" value="ALANINE--GLYOXYLATE AMINOTRANSFERASE"/>
    <property type="match status" value="1"/>
</dbReference>
<dbReference type="Pfam" id="PF00266">
    <property type="entry name" value="Aminotran_5"/>
    <property type="match status" value="1"/>
</dbReference>
<dbReference type="AlphaFoldDB" id="D3SVQ0"/>
<dbReference type="PIRSF" id="PIRSF000524">
    <property type="entry name" value="SPT"/>
    <property type="match status" value="1"/>
</dbReference>
<keyword evidence="3 8" id="KW-0032">Aminotransferase</keyword>
<dbReference type="Gene3D" id="3.90.1150.10">
    <property type="entry name" value="Aspartate Aminotransferase, domain 1"/>
    <property type="match status" value="1"/>
</dbReference>
<dbReference type="Proteomes" id="UP000011543">
    <property type="component" value="Unassembled WGS sequence"/>
</dbReference>
<dbReference type="InterPro" id="IPR000192">
    <property type="entry name" value="Aminotrans_V_dom"/>
</dbReference>
<dbReference type="PANTHER" id="PTHR21152">
    <property type="entry name" value="AMINOTRANSFERASE CLASS V"/>
    <property type="match status" value="1"/>
</dbReference>
<evidence type="ECO:0000256" key="2">
    <source>
        <dbReference type="ARBA" id="ARBA00009236"/>
    </source>
</evidence>
<dbReference type="OrthoDB" id="166535at2157"/>
<dbReference type="STRING" id="547559.Nmag_0019"/>
<evidence type="ECO:0000256" key="6">
    <source>
        <dbReference type="SAM" id="MobiDB-lite"/>
    </source>
</evidence>
<feature type="region of interest" description="Disordered" evidence="6">
    <location>
        <begin position="1"/>
        <end position="32"/>
    </location>
</feature>
<evidence type="ECO:0000313" key="8">
    <source>
        <dbReference type="EMBL" id="ADD03619.1"/>
    </source>
</evidence>
<dbReference type="SUPFAM" id="SSF53383">
    <property type="entry name" value="PLP-dependent transferases"/>
    <property type="match status" value="1"/>
</dbReference>
<keyword evidence="10" id="KW-1185">Reference proteome</keyword>
<evidence type="ECO:0000256" key="4">
    <source>
        <dbReference type="ARBA" id="ARBA00022679"/>
    </source>
</evidence>
<dbReference type="Gene3D" id="3.40.640.10">
    <property type="entry name" value="Type I PLP-dependent aspartate aminotransferase-like (Major domain)"/>
    <property type="match status" value="1"/>
</dbReference>
<name>D3SVQ0_NATMM</name>
<dbReference type="Proteomes" id="UP000001879">
    <property type="component" value="Chromosome"/>
</dbReference>
<evidence type="ECO:0000313" key="9">
    <source>
        <dbReference type="EMBL" id="ELY29046.1"/>
    </source>
</evidence>
<gene>
    <name evidence="8" type="ordered locus">Nmag_0019</name>
    <name evidence="9" type="ORF">C500_12075</name>
</gene>
<dbReference type="EC" id="2.6.1.-" evidence="8"/>
<sequence length="404" mass="43413">MPTADDSSESVDVSTISELTPPDRTLMGPGPSEVHPRVLQAMSTPLVGHLDPSFVEIMDEVQELLRYTFRTDNQWTIPVSGTGSAAMEAAIGNLVEPGDTMLVPTNGYFGGRMASMARRAGGEVVEVDAPWGEPLEPATVSDAVAEHEPDVFGFVHAETSTGVLQPNVPELTAAAHDHDALVIADTVTSIGGVELRVDEWDIDVAYAGPQKCLSCPPGASPLTLSDEAMEKVLSREEDPRSWYLDLSLLEGYWGDERAYHHTAPITNVYAIREALRLVAEEGIEERWARHERLAGALKAGVEGMGLEMNAPDEFWLPSLNAVRVPDGIDDGEVCSELIERYDLEIASGLGDLEGEIFRIGCMGYSARPENVIYVVTALGDVLESLGASVDTGAGVSAVRRALSE</sequence>
<reference evidence="8" key="4">
    <citation type="submission" date="2016-09" db="EMBL/GenBank/DDBJ databases">
        <authorList>
            <person name="Pfeiffer F."/>
        </authorList>
    </citation>
    <scope>NUCLEOTIDE SEQUENCE</scope>
    <source>
        <strain evidence="8">ATCC 43099</strain>
    </source>
</reference>
<dbReference type="InterPro" id="IPR015421">
    <property type="entry name" value="PyrdxlP-dep_Trfase_major"/>
</dbReference>
<evidence type="ECO:0000313" key="10">
    <source>
        <dbReference type="Proteomes" id="UP000001879"/>
    </source>
</evidence>
<dbReference type="PaxDb" id="547559-Nmag_0019"/>
<dbReference type="CDD" id="cd06451">
    <property type="entry name" value="AGAT_like"/>
    <property type="match status" value="1"/>
</dbReference>
<evidence type="ECO:0000259" key="7">
    <source>
        <dbReference type="Pfam" id="PF00266"/>
    </source>
</evidence>
<reference evidence="9 11" key="3">
    <citation type="journal article" date="2014" name="PLoS Genet.">
        <title>Phylogenetically driven sequencing of extremely halophilic archaea reveals strategies for static and dynamic osmo-response.</title>
        <authorList>
            <person name="Becker E.A."/>
            <person name="Seitzer P.M."/>
            <person name="Tritt A."/>
            <person name="Larsen D."/>
            <person name="Krusor M."/>
            <person name="Yao A.I."/>
            <person name="Wu D."/>
            <person name="Madern D."/>
            <person name="Eisen J.A."/>
            <person name="Darling A.E."/>
            <person name="Facciotti M.T."/>
        </authorList>
    </citation>
    <scope>NUCLEOTIDE SEQUENCE [LARGE SCALE GENOMIC DNA]</scope>
    <source>
        <strain evidence="11">ATCC 43099 / DSM 3394 / CCM 3739 / CIP 104546 / IAM 13178 / JCM 8861 / NBRC 102185 / NCIMB 2190 / MS3</strain>
        <strain evidence="9">MS-3</strain>
    </source>
</reference>
<dbReference type="EMBL" id="CP001932">
    <property type="protein sequence ID" value="ADD03619.1"/>
    <property type="molecule type" value="Genomic_DNA"/>
</dbReference>
<dbReference type="GeneID" id="8822833"/>
<protein>
    <submittedName>
        <fullName evidence="8">Aminotransferase class V (Serine--pyruvate aminotransferase / alanine--glyoxylate aminotransferase)</fullName>
        <ecNumber evidence="8">2.6.1.-</ecNumber>
    </submittedName>
    <submittedName>
        <fullName evidence="9">Class V aminotransferase</fullName>
    </submittedName>
</protein>
<dbReference type="GO" id="GO:0019265">
    <property type="term" value="P:glycine biosynthetic process, by transamination of glyoxylate"/>
    <property type="evidence" value="ECO:0007669"/>
    <property type="project" value="TreeGrafter"/>
</dbReference>
<dbReference type="FunFam" id="3.40.640.10:FF:000027">
    <property type="entry name" value="Serine--pyruvate aminotransferase, mitochondrial"/>
    <property type="match status" value="1"/>
</dbReference>
<comment type="similarity">
    <text evidence="2">Belongs to the class-V pyridoxal-phosphate-dependent aminotransferase family.</text>
</comment>
<reference evidence="8 10" key="2">
    <citation type="journal article" date="2012" name="BMC Genomics">
        <title>A comparative genomics perspective on the genetic content of the alkaliphilic haloarchaeon Natrialba magadii ATCC 43099T.</title>
        <authorList>
            <person name="Siddaramappa S."/>
            <person name="Challacombe J.F."/>
            <person name="Decastro R.E."/>
            <person name="Pfeiffer F."/>
            <person name="Sastre D.E."/>
            <person name="Gimenez M.I."/>
            <person name="Paggi R.A."/>
            <person name="Detter J.C."/>
            <person name="Davenport K.W."/>
            <person name="Goodwin L.A."/>
            <person name="Kyrpides N."/>
            <person name="Tapia R."/>
            <person name="Pitluck S."/>
            <person name="Lucas S."/>
            <person name="Woyke T."/>
            <person name="Maupin-Furlow J.A."/>
        </authorList>
    </citation>
    <scope>NUCLEOTIDE SEQUENCE [LARGE SCALE GENOMIC DNA]</scope>
    <source>
        <strain evidence="8">ATCC 43099</strain>
        <strain evidence="10">ATCC 43099 / DSM 3394 / CCM 3739 / CIP 104546 / IAM 13178 / JCM 8861 / NBRC 102185 / NCIMB 2190 / MS3</strain>
    </source>
</reference>
<dbReference type="InterPro" id="IPR024169">
    <property type="entry name" value="SP_NH2Trfase/AEP_transaminase"/>
</dbReference>
<feature type="domain" description="Aminotransferase class V" evidence="7">
    <location>
        <begin position="47"/>
        <end position="306"/>
    </location>
</feature>
<dbReference type="eggNOG" id="arCOG00082">
    <property type="taxonomic scope" value="Archaea"/>
</dbReference>
<keyword evidence="5" id="KW-0663">Pyridoxal phosphate</keyword>
<proteinExistence type="inferred from homology"/>
<organism evidence="8 10">
    <name type="scientific">Natrialba magadii (strain ATCC 43099 / DSM 3394 / CCM 3739 / CIP 104546 / IAM 13178 / JCM 8861 / NBRC 102185 / NCIMB 2190 / MS3)</name>
    <name type="common">Natronobacterium magadii</name>
    <dbReference type="NCBI Taxonomy" id="547559"/>
    <lineage>
        <taxon>Archaea</taxon>
        <taxon>Methanobacteriati</taxon>
        <taxon>Methanobacteriota</taxon>
        <taxon>Stenosarchaea group</taxon>
        <taxon>Halobacteria</taxon>
        <taxon>Halobacteriales</taxon>
        <taxon>Natrialbaceae</taxon>
        <taxon>Natrialba</taxon>
    </lineage>
</organism>
<dbReference type="InterPro" id="IPR015422">
    <property type="entry name" value="PyrdxlP-dep_Trfase_small"/>
</dbReference>
<dbReference type="PATRIC" id="fig|547559.17.peg.2387"/>
<evidence type="ECO:0000256" key="5">
    <source>
        <dbReference type="ARBA" id="ARBA00022898"/>
    </source>
</evidence>
<dbReference type="InterPro" id="IPR015424">
    <property type="entry name" value="PyrdxlP-dep_Trfase"/>
</dbReference>
<keyword evidence="4 8" id="KW-0808">Transferase</keyword>